<feature type="compositionally biased region" description="Pro residues" evidence="1">
    <location>
        <begin position="1213"/>
        <end position="1240"/>
    </location>
</feature>
<sequence>MGKAKNVTVGFKYLMSMQMGMCRGPVDALLEIRVGDRTAWTGEMTSNTKFGIHKEDLFGGTKAEGGIDGTAEFYLGGASQTVSDKVKSILPGLSPEFRGIVTLFFDGMVCAMNPYPKPWTFKLRRLFQGWDGGTWYASKLRIDQTTTYTDDEGRSKTGTIQSMNGVHILYEACTNRVWGRGIPRTAMYEAQWQYAADLAYEEGMGLCLAWKRTDNLDSFAQMILDHLGATMYVDKQTGQLTIKLIRDDYVFEQLPVFTNDSGLISVEECSVAAGTSLINEIVVGYHSPLSNEDGKVRAHNLAGIQTAGSIVSSSVDYIGAPTAELAQRLADRDLNAQALPLRGFKIKVDHRGWKIQPGTVFRIQDPKRGGIDIAIRAGAVEELPITDGYLHIAAVEDVFAMPVNGTAAVQPPITNPPDRLPAIARRRQYEIPYALLNRLYPPGEFNAIQPQWGYYGMAAEKPTGMSMGYDLAMRAGGESSFEIRGQGGFVPLGELMVAISYLTTEVKINKLKDEDEMVEGECIYLGEEIMRVDAIQRMNDTEYWLTVARGVYDTVPAPQAAGQLAWFFEDEVGSDSVAYVGGETVDGKVLPYTMAGRYPLDQAPIDTVKMNFRFYRPYPPGYVWINNQWRWYTKTSLSKNAPVATFTWTHRDRVAQEDTRIDHEIGNIGPEPGTTYVLRFYNDKNVLVRQETGVTGTSYQYLWTQAMSDLGVTEQDDGRVFDMTVTLFSRRNGYDSWQGYTMRLQVEDIATYLQMAQLAQQTSMVVSDADGGEDDSTPTQGLMMASLAQQTGEPVDNSDGSDMPTDGLAMASLGQAASQMTLMPVTMDATLFEAPYLELYRLNLSLSNSRPMGVVARPSDRLTDGYEMWSTKLDVTKDAKGNPIYTPVDWQSSGSGAFTPWAVTTTKLDYLDTQVSFGATSDQDGVPLEGISVGDLALIDKEIVRVDSIGNGFLVLGRGVADTVPAVHNTNTPIWFFQKKNAMSGYVYGGQEWVGVKLKPETHTVPYPLDQVNQTNIQMNVRPVRPYAPGDVFIDNHRWWQPTKAYTLDAQGIYNARDVSLSWKHRDRLAQAGDAVDHMAGNIGPEPGVKYRVWVGYVQPNSKGGASKTTLRQYDVDGTGFTYTAAMAIADGAKAGPVFDACGEVTIMMTLFAVNPSGLESWQGYSFYVSVPTNACPPGKQPGGGNQPNPNPGGGTGGGNPGDPSGPDEPDPTDPTTPDPTDPVDPNWPPEEPPVIVDPPEPPDPDFEGSWSYDWDHGWANTLPKTI</sequence>
<reference evidence="3 4" key="1">
    <citation type="submission" date="2019-07" db="EMBL/GenBank/DDBJ databases">
        <title>Complete genome sequence of bacteriophage infecting Erwinia pyrifoliae.</title>
        <authorList>
            <person name="Kim S.G."/>
            <person name="Park S.C."/>
        </authorList>
    </citation>
    <scope>NUCLEOTIDE SEQUENCE [LARGE SCALE GENOMIC DNA]</scope>
</reference>
<feature type="region of interest" description="Disordered" evidence="1">
    <location>
        <begin position="1178"/>
        <end position="1267"/>
    </location>
</feature>
<evidence type="ECO:0000259" key="2">
    <source>
        <dbReference type="Pfam" id="PF13550"/>
    </source>
</evidence>
<feature type="domain" description="Tip attachment protein J" evidence="2">
    <location>
        <begin position="221"/>
        <end position="370"/>
    </location>
</feature>
<dbReference type="Pfam" id="PF13550">
    <property type="entry name" value="Phage-tail_3"/>
    <property type="match status" value="1"/>
</dbReference>
<evidence type="ECO:0000313" key="3">
    <source>
        <dbReference type="EMBL" id="QEQ94776.1"/>
    </source>
</evidence>
<dbReference type="Proteomes" id="UP000325507">
    <property type="component" value="Segment"/>
</dbReference>
<protein>
    <submittedName>
        <fullName evidence="3">Putative tail protein</fullName>
    </submittedName>
</protein>
<dbReference type="InterPro" id="IPR032876">
    <property type="entry name" value="J_dom"/>
</dbReference>
<organism evidence="3 4">
    <name type="scientific">Erwinia phage pEp_SNUABM_08</name>
    <dbReference type="NCBI Taxonomy" id="2593268"/>
    <lineage>
        <taxon>Viruses</taxon>
        <taxon>Duplodnaviria</taxon>
        <taxon>Heunggongvirae</taxon>
        <taxon>Uroviricota</taxon>
        <taxon>Caudoviricetes</taxon>
        <taxon>Casjensviridae</taxon>
        <taxon>Gwanakrovirus</taxon>
        <taxon>Gwanakrovirus SNUABM08</taxon>
    </lineage>
</organism>
<keyword evidence="4" id="KW-1185">Reference proteome</keyword>
<evidence type="ECO:0000313" key="4">
    <source>
        <dbReference type="Proteomes" id="UP000325507"/>
    </source>
</evidence>
<gene>
    <name evidence="3" type="ORF">pEpSNUABM08_29</name>
</gene>
<proteinExistence type="predicted"/>
<dbReference type="EMBL" id="MN184886">
    <property type="protein sequence ID" value="QEQ94776.1"/>
    <property type="molecule type" value="Genomic_DNA"/>
</dbReference>
<name>A0A5J6DB93_9CAUD</name>
<accession>A0A5J6DB93</accession>
<evidence type="ECO:0000256" key="1">
    <source>
        <dbReference type="SAM" id="MobiDB-lite"/>
    </source>
</evidence>
<feature type="compositionally biased region" description="Gly residues" evidence="1">
    <location>
        <begin position="1181"/>
        <end position="1201"/>
    </location>
</feature>